<keyword evidence="4" id="KW-1185">Reference proteome</keyword>
<evidence type="ECO:0000313" key="4">
    <source>
        <dbReference type="Proteomes" id="UP001214039"/>
    </source>
</evidence>
<keyword evidence="2" id="KW-0732">Signal</keyword>
<evidence type="ECO:0000256" key="2">
    <source>
        <dbReference type="SAM" id="SignalP"/>
    </source>
</evidence>
<sequence>MKKLLTTLGSIGLIATTSAAVVACVAKTPKKVEAKKVEENKEETKKEEEEKTTEENKAMFPDQNLNLGAFFKDESRYDSTPQLEIKEKIAKLLNTEASTLTDLQVNYNDDGGNGTVKSTKYADTFNFTFSNTLDLGKFKKDGNLVSQTEVKKKLAKALNQKEWDLTDFNVTYNDNDGSGSVKSTKTPGTLKIKFTIE</sequence>
<evidence type="ECO:0000313" key="3">
    <source>
        <dbReference type="EMBL" id="WFQ93947.1"/>
    </source>
</evidence>
<name>A0ABY8HWF3_9MOLU</name>
<organism evidence="3 4">
    <name type="scientific">Mycoplasma feriruminatoris</name>
    <dbReference type="NCBI Taxonomy" id="1179777"/>
    <lineage>
        <taxon>Bacteria</taxon>
        <taxon>Bacillati</taxon>
        <taxon>Mycoplasmatota</taxon>
        <taxon>Mollicutes</taxon>
        <taxon>Mycoplasmataceae</taxon>
        <taxon>Mycoplasma</taxon>
    </lineage>
</organism>
<gene>
    <name evidence="3" type="ORF">MFERI15181_00869</name>
</gene>
<feature type="chain" id="PRO_5046683778" evidence="2">
    <location>
        <begin position="20"/>
        <end position="197"/>
    </location>
</feature>
<dbReference type="Proteomes" id="UP001214039">
    <property type="component" value="Chromosome"/>
</dbReference>
<proteinExistence type="predicted"/>
<reference evidence="3" key="1">
    <citation type="submission" date="2022-11" db="EMBL/GenBank/DDBJ databases">
        <title>Comparative genomic analysis of Mycoplasma feriruminatoris and the Mycoplasma mycoides cluster.</title>
        <authorList>
            <person name="Baby V."/>
            <person name="Ambroset C."/>
            <person name="Gaurivaud P."/>
            <person name="Boury C."/>
            <person name="Guichoux E."/>
            <person name="Lartigue C."/>
            <person name="Tardy F."/>
            <person name="Sirand-Pugnet P."/>
        </authorList>
    </citation>
    <scope>NUCLEOTIDE SEQUENCE [LARGE SCALE GENOMIC DNA]</scope>
    <source>
        <strain evidence="3">L15181</strain>
    </source>
</reference>
<dbReference type="GeneID" id="90597790"/>
<feature type="region of interest" description="Disordered" evidence="1">
    <location>
        <begin position="36"/>
        <end position="55"/>
    </location>
</feature>
<protein>
    <submittedName>
        <fullName evidence="3">Lipoprotein (VlcI)</fullName>
    </submittedName>
</protein>
<evidence type="ECO:0000256" key="1">
    <source>
        <dbReference type="SAM" id="MobiDB-lite"/>
    </source>
</evidence>
<keyword evidence="3" id="KW-0449">Lipoprotein</keyword>
<dbReference type="PROSITE" id="PS51257">
    <property type="entry name" value="PROKAR_LIPOPROTEIN"/>
    <property type="match status" value="1"/>
</dbReference>
<dbReference type="InterPro" id="IPR054816">
    <property type="entry name" value="Lipoprotein_mollicutes-type_CS"/>
</dbReference>
<dbReference type="RefSeq" id="WP_278287891.1">
    <property type="nucleotide sequence ID" value="NZ_CP104009.1"/>
</dbReference>
<dbReference type="NCBIfam" id="NF038029">
    <property type="entry name" value="LP_plasma"/>
    <property type="match status" value="1"/>
</dbReference>
<accession>A0ABY8HWF3</accession>
<dbReference type="EMBL" id="CP113498">
    <property type="protein sequence ID" value="WFQ93947.1"/>
    <property type="molecule type" value="Genomic_DNA"/>
</dbReference>
<feature type="signal peptide" evidence="2">
    <location>
        <begin position="1"/>
        <end position="19"/>
    </location>
</feature>